<proteinExistence type="predicted"/>
<name>A0A1Y1WG41_9FUNG</name>
<dbReference type="Gene3D" id="3.80.10.10">
    <property type="entry name" value="Ribonuclease Inhibitor"/>
    <property type="match status" value="1"/>
</dbReference>
<dbReference type="Proteomes" id="UP000193922">
    <property type="component" value="Unassembled WGS sequence"/>
</dbReference>
<sequence length="335" mass="37821">MAKSLIIDYRGTENSAQHPPQLYDALSSMLSDALPNICNLWFLGWSVSMHFELLLRTFLTKTAKPLETVIIDMHYINCFDLSLGLQGDQPGIINSNLDHLQVPRLSANELQALTIHSITTHLFWHRFYALPNAHVLEFSALRSLSLRFSSSLMTVPRLSARYQQIKFPCLTKLSLECSGFSATEFLEIFPRHQIQVLEVRGNWDQLDVSPFVNLKRLAIGDIPNNHPRWFNNSLCTAQVRLVCLEIYSLQSYDLPHLLKLPALAGLTRLGVVCTTASTLIPGFLFPDALYSDGYTPLHRGIKYVSVHGPVHSSDINRRCIQQLVCLFGAGPSFNW</sequence>
<protein>
    <submittedName>
        <fullName evidence="1">Uncharacterized protein</fullName>
    </submittedName>
</protein>
<dbReference type="RefSeq" id="XP_040745927.1">
    <property type="nucleotide sequence ID" value="XM_040890221.1"/>
</dbReference>
<reference evidence="1 2" key="1">
    <citation type="submission" date="2016-07" db="EMBL/GenBank/DDBJ databases">
        <title>Pervasive Adenine N6-methylation of Active Genes in Fungi.</title>
        <authorList>
            <consortium name="DOE Joint Genome Institute"/>
            <person name="Mondo S.J."/>
            <person name="Dannebaum R.O."/>
            <person name="Kuo R.C."/>
            <person name="Labutti K."/>
            <person name="Haridas S."/>
            <person name="Kuo A."/>
            <person name="Salamov A."/>
            <person name="Ahrendt S.R."/>
            <person name="Lipzen A."/>
            <person name="Sullivan W."/>
            <person name="Andreopoulos W.B."/>
            <person name="Clum A."/>
            <person name="Lindquist E."/>
            <person name="Daum C."/>
            <person name="Ramamoorthy G.K."/>
            <person name="Gryganskyi A."/>
            <person name="Culley D."/>
            <person name="Magnuson J.K."/>
            <person name="James T.Y."/>
            <person name="O'Malley M.A."/>
            <person name="Stajich J.E."/>
            <person name="Spatafora J.W."/>
            <person name="Visel A."/>
            <person name="Grigoriev I.V."/>
        </authorList>
    </citation>
    <scope>NUCLEOTIDE SEQUENCE [LARGE SCALE GENOMIC DNA]</scope>
    <source>
        <strain evidence="1 2">ATCC 12442</strain>
    </source>
</reference>
<comment type="caution">
    <text evidence="1">The sequence shown here is derived from an EMBL/GenBank/DDBJ whole genome shotgun (WGS) entry which is preliminary data.</text>
</comment>
<organism evidence="1 2">
    <name type="scientific">Linderina pennispora</name>
    <dbReference type="NCBI Taxonomy" id="61395"/>
    <lineage>
        <taxon>Eukaryota</taxon>
        <taxon>Fungi</taxon>
        <taxon>Fungi incertae sedis</taxon>
        <taxon>Zoopagomycota</taxon>
        <taxon>Kickxellomycotina</taxon>
        <taxon>Kickxellomycetes</taxon>
        <taxon>Kickxellales</taxon>
        <taxon>Kickxellaceae</taxon>
        <taxon>Linderina</taxon>
    </lineage>
</organism>
<evidence type="ECO:0000313" key="2">
    <source>
        <dbReference type="Proteomes" id="UP000193922"/>
    </source>
</evidence>
<dbReference type="GeneID" id="63806869"/>
<dbReference type="OrthoDB" id="10493301at2759"/>
<gene>
    <name evidence="1" type="ORF">DL89DRAFT_291656</name>
</gene>
<dbReference type="InterPro" id="IPR032675">
    <property type="entry name" value="LRR_dom_sf"/>
</dbReference>
<evidence type="ECO:0000313" key="1">
    <source>
        <dbReference type="EMBL" id="ORX72503.1"/>
    </source>
</evidence>
<dbReference type="EMBL" id="MCFD01000003">
    <property type="protein sequence ID" value="ORX72503.1"/>
    <property type="molecule type" value="Genomic_DNA"/>
</dbReference>
<dbReference type="AlphaFoldDB" id="A0A1Y1WG41"/>
<accession>A0A1Y1WG41</accession>
<keyword evidence="2" id="KW-1185">Reference proteome</keyword>